<dbReference type="SUPFAM" id="SSF51695">
    <property type="entry name" value="PLC-like phosphodiesterases"/>
    <property type="match status" value="1"/>
</dbReference>
<name>A0ABV4HU04_9GAMM</name>
<keyword evidence="2" id="KW-0378">Hydrolase</keyword>
<dbReference type="CDD" id="cd08589">
    <property type="entry name" value="PI-PLCc_SaPLC1_like"/>
    <property type="match status" value="1"/>
</dbReference>
<keyword evidence="1" id="KW-0732">Signal</keyword>
<dbReference type="InterPro" id="IPR017946">
    <property type="entry name" value="PLC-like_Pdiesterase_TIM-brl"/>
</dbReference>
<dbReference type="EC" id="3.1.4.11" evidence="2"/>
<dbReference type="InterPro" id="IPR032075">
    <property type="entry name" value="PI-PLC-C1"/>
</dbReference>
<reference evidence="2 3" key="1">
    <citation type="submission" date="2024-07" db="EMBL/GenBank/DDBJ databases">
        <title>Luteimonas salilacus sp. nov., isolated from the shore soil of Salt Lake in Tibet of China.</title>
        <authorList>
            <person name="Zhang X."/>
            <person name="Li A."/>
        </authorList>
    </citation>
    <scope>NUCLEOTIDE SEQUENCE [LARGE SCALE GENOMIC DNA]</scope>
    <source>
        <strain evidence="2 3">B3-2-R+30</strain>
    </source>
</reference>
<evidence type="ECO:0000313" key="3">
    <source>
        <dbReference type="Proteomes" id="UP001566331"/>
    </source>
</evidence>
<dbReference type="GO" id="GO:0004435">
    <property type="term" value="F:phosphatidylinositol-4,5-bisphosphate phospholipase C activity"/>
    <property type="evidence" value="ECO:0007669"/>
    <property type="project" value="UniProtKB-EC"/>
</dbReference>
<evidence type="ECO:0000313" key="2">
    <source>
        <dbReference type="EMBL" id="MEZ0476236.1"/>
    </source>
</evidence>
<dbReference type="Proteomes" id="UP001566331">
    <property type="component" value="Unassembled WGS sequence"/>
</dbReference>
<feature type="signal peptide" evidence="1">
    <location>
        <begin position="1"/>
        <end position="18"/>
    </location>
</feature>
<dbReference type="PROSITE" id="PS51257">
    <property type="entry name" value="PROKAR_LIPOPROTEIN"/>
    <property type="match status" value="1"/>
</dbReference>
<dbReference type="EMBL" id="JBFWIC010000030">
    <property type="protein sequence ID" value="MEZ0476236.1"/>
    <property type="molecule type" value="Genomic_DNA"/>
</dbReference>
<dbReference type="RefSeq" id="WP_370565207.1">
    <property type="nucleotide sequence ID" value="NZ_JBFWIB010000014.1"/>
</dbReference>
<evidence type="ECO:0000256" key="1">
    <source>
        <dbReference type="SAM" id="SignalP"/>
    </source>
</evidence>
<sequence>MKTTLQLLVALTVASAFAAPALAACDLEAPDARAAGANCAQAWMDANLRLNDLQVIGTHNSYKLPTWPRLLAAHRERDPQGADGIDYGHLPLRKQLERGVRALELDVYHDQEGGRYRHDSLPRDQRAALKRPGFKVMHLSDIDYRSSCQPFAECLQIVRDWSRAHPRHVPLLIQINAKDDPAAPGAVQPLRFDAAAFDALDAEIRGVFPDEVLIVPDEVQGDFPSLREAVLAGNWPRLGDARGRVLFTLDESTEKVALYRGRRRALEGRVLFVNADASSPAAAWLTRNEPVEQGESIAGAVAAGFLVRTRADADTREARRNDTRRRDAALAGGAQVVSTDYIEPDPRFGDYRVGLPGSAIARCNPHRAARRCGGLPIEE</sequence>
<comment type="caution">
    <text evidence="2">The sequence shown here is derived from an EMBL/GenBank/DDBJ whole genome shotgun (WGS) entry which is preliminary data.</text>
</comment>
<keyword evidence="3" id="KW-1185">Reference proteome</keyword>
<dbReference type="Pfam" id="PF16670">
    <property type="entry name" value="PI-PLC-C1"/>
    <property type="match status" value="1"/>
</dbReference>
<proteinExistence type="predicted"/>
<protein>
    <submittedName>
        <fullName evidence="2">Ca2+-dependent phosphoinositide-specific phospholipase C</fullName>
        <ecNumber evidence="2">3.1.4.11</ecNumber>
    </submittedName>
</protein>
<feature type="chain" id="PRO_5045139779" evidence="1">
    <location>
        <begin position="19"/>
        <end position="379"/>
    </location>
</feature>
<accession>A0ABV4HU04</accession>
<gene>
    <name evidence="2" type="ORF">AB6713_16675</name>
</gene>
<organism evidence="2 3">
    <name type="scientific">Luteimonas salinilitoris</name>
    <dbReference type="NCBI Taxonomy" id="3237697"/>
    <lineage>
        <taxon>Bacteria</taxon>
        <taxon>Pseudomonadati</taxon>
        <taxon>Pseudomonadota</taxon>
        <taxon>Gammaproteobacteria</taxon>
        <taxon>Lysobacterales</taxon>
        <taxon>Lysobacteraceae</taxon>
        <taxon>Luteimonas</taxon>
    </lineage>
</organism>
<dbReference type="Gene3D" id="3.20.20.190">
    <property type="entry name" value="Phosphatidylinositol (PI) phosphodiesterase"/>
    <property type="match status" value="1"/>
</dbReference>